<name>A0A6A2XES0_HIBSY</name>
<keyword evidence="2" id="KW-0805">Transcription regulation</keyword>
<comment type="subcellular location">
    <subcellularLocation>
        <location evidence="1">Nucleus</location>
    </subcellularLocation>
</comment>
<proteinExistence type="predicted"/>
<protein>
    <recommendedName>
        <fullName evidence="9">TF-B3 domain-containing protein</fullName>
    </recommendedName>
</protein>
<dbReference type="Proteomes" id="UP000436088">
    <property type="component" value="Unassembled WGS sequence"/>
</dbReference>
<gene>
    <name evidence="7" type="ORF">F3Y22_tig00116951pilonHSYRG00454</name>
</gene>
<evidence type="ECO:0008006" key="9">
    <source>
        <dbReference type="Google" id="ProtNLM"/>
    </source>
</evidence>
<evidence type="ECO:0000313" key="8">
    <source>
        <dbReference type="Proteomes" id="UP000436088"/>
    </source>
</evidence>
<evidence type="ECO:0000256" key="5">
    <source>
        <dbReference type="ARBA" id="ARBA00023242"/>
    </source>
</evidence>
<dbReference type="AlphaFoldDB" id="A0A6A2XES0"/>
<organism evidence="7 8">
    <name type="scientific">Hibiscus syriacus</name>
    <name type="common">Rose of Sharon</name>
    <dbReference type="NCBI Taxonomy" id="106335"/>
    <lineage>
        <taxon>Eukaryota</taxon>
        <taxon>Viridiplantae</taxon>
        <taxon>Streptophyta</taxon>
        <taxon>Embryophyta</taxon>
        <taxon>Tracheophyta</taxon>
        <taxon>Spermatophyta</taxon>
        <taxon>Magnoliopsida</taxon>
        <taxon>eudicotyledons</taxon>
        <taxon>Gunneridae</taxon>
        <taxon>Pentapetalae</taxon>
        <taxon>rosids</taxon>
        <taxon>malvids</taxon>
        <taxon>Malvales</taxon>
        <taxon>Malvaceae</taxon>
        <taxon>Malvoideae</taxon>
        <taxon>Hibiscus</taxon>
    </lineage>
</organism>
<evidence type="ECO:0000256" key="1">
    <source>
        <dbReference type="ARBA" id="ARBA00004123"/>
    </source>
</evidence>
<keyword evidence="4" id="KW-0804">Transcription</keyword>
<keyword evidence="6" id="KW-0812">Transmembrane</keyword>
<accession>A0A6A2XES0</accession>
<dbReference type="GO" id="GO:0003677">
    <property type="term" value="F:DNA binding"/>
    <property type="evidence" value="ECO:0007669"/>
    <property type="project" value="UniProtKB-KW"/>
</dbReference>
<evidence type="ECO:0000256" key="2">
    <source>
        <dbReference type="ARBA" id="ARBA00023015"/>
    </source>
</evidence>
<evidence type="ECO:0000256" key="4">
    <source>
        <dbReference type="ARBA" id="ARBA00023163"/>
    </source>
</evidence>
<keyword evidence="5" id="KW-0539">Nucleus</keyword>
<dbReference type="InterPro" id="IPR015300">
    <property type="entry name" value="DNA-bd_pseudobarrel_sf"/>
</dbReference>
<keyword evidence="6" id="KW-0472">Membrane</keyword>
<keyword evidence="6" id="KW-1133">Transmembrane helix</keyword>
<sequence>MENVRQGRARFARRLTQMEMNRHIILFPFVAVAAYFNFEEGQLFPVDVIDSLGKKWAFLGTSHADEQFGNYVSFSWSQFSIEKGLKVNDEVVIIEMPQGDDEQPHSMFKIEIKRQIKLFGVNIWGELNV</sequence>
<evidence type="ECO:0000256" key="6">
    <source>
        <dbReference type="SAM" id="Phobius"/>
    </source>
</evidence>
<dbReference type="GO" id="GO:0005634">
    <property type="term" value="C:nucleus"/>
    <property type="evidence" value="ECO:0007669"/>
    <property type="project" value="UniProtKB-SubCell"/>
</dbReference>
<dbReference type="Gene3D" id="2.40.330.10">
    <property type="entry name" value="DNA-binding pseudobarrel domain"/>
    <property type="match status" value="1"/>
</dbReference>
<reference evidence="7" key="1">
    <citation type="submission" date="2019-09" db="EMBL/GenBank/DDBJ databases">
        <title>Draft genome information of white flower Hibiscus syriacus.</title>
        <authorList>
            <person name="Kim Y.-M."/>
        </authorList>
    </citation>
    <scope>NUCLEOTIDE SEQUENCE [LARGE SCALE GENOMIC DNA]</scope>
    <source>
        <strain evidence="7">YM2019G1</strain>
    </source>
</reference>
<evidence type="ECO:0000313" key="7">
    <source>
        <dbReference type="EMBL" id="KAE8660586.1"/>
    </source>
</evidence>
<keyword evidence="3" id="KW-0238">DNA-binding</keyword>
<evidence type="ECO:0000256" key="3">
    <source>
        <dbReference type="ARBA" id="ARBA00023125"/>
    </source>
</evidence>
<feature type="transmembrane region" description="Helical" evidence="6">
    <location>
        <begin position="20"/>
        <end position="38"/>
    </location>
</feature>
<dbReference type="EMBL" id="VEPZ02001731">
    <property type="protein sequence ID" value="KAE8660586.1"/>
    <property type="molecule type" value="Genomic_DNA"/>
</dbReference>
<comment type="caution">
    <text evidence="7">The sequence shown here is derived from an EMBL/GenBank/DDBJ whole genome shotgun (WGS) entry which is preliminary data.</text>
</comment>
<keyword evidence="8" id="KW-1185">Reference proteome</keyword>